<dbReference type="Proteomes" id="UP000005753">
    <property type="component" value="Chromosome"/>
</dbReference>
<accession>I5ASE0</accession>
<keyword evidence="3" id="KW-1185">Reference proteome</keyword>
<proteinExistence type="predicted"/>
<reference evidence="2 3" key="2">
    <citation type="submission" date="2012-02" db="EMBL/GenBank/DDBJ databases">
        <title>Improved High-Quality Draft sequence of Eubacterium cellulosolvens 6.</title>
        <authorList>
            <consortium name="US DOE Joint Genome Institute"/>
            <person name="Lucas S."/>
            <person name="Han J."/>
            <person name="Lapidus A."/>
            <person name="Cheng J.-F."/>
            <person name="Goodwin L."/>
            <person name="Pitluck S."/>
            <person name="Peters L."/>
            <person name="Mikhailova N."/>
            <person name="Gu W."/>
            <person name="Detter J.C."/>
            <person name="Han C."/>
            <person name="Tapia R."/>
            <person name="Land M."/>
            <person name="Hauser L."/>
            <person name="Kyrpides N."/>
            <person name="Ivanova N."/>
            <person name="Pagani I."/>
            <person name="Johnson E."/>
            <person name="Mukhopadhyay B."/>
            <person name="Anderson I."/>
            <person name="Woyke T."/>
        </authorList>
    </citation>
    <scope>NUCLEOTIDE SEQUENCE [LARGE SCALE GENOMIC DNA]</scope>
    <source>
        <strain evidence="2 3">6</strain>
    </source>
</reference>
<name>I5ASE0_EUBC6</name>
<evidence type="ECO:0000313" key="3">
    <source>
        <dbReference type="Proteomes" id="UP000005753"/>
    </source>
</evidence>
<evidence type="ECO:0008006" key="4">
    <source>
        <dbReference type="Google" id="ProtNLM"/>
    </source>
</evidence>
<dbReference type="AlphaFoldDB" id="I5ASE0"/>
<sequence>MIIKLLENSPFLVVGGLFLLLAKILAAGAEKPGDLRHAKGVVTRIYEKYDTGGYRADVHILTESGKQMTAIITNLSIVRDGEVGDEIDIDYYQAKNGKYYALTEDPRYISGSSPESRIKMSRLIAGFSWVLIALYAGLTLYTFVS</sequence>
<gene>
    <name evidence="2" type="ORF">EubceDRAFT1_0884</name>
</gene>
<protein>
    <recommendedName>
        <fullName evidence="4">DUF3592 domain-containing protein</fullName>
    </recommendedName>
</protein>
<keyword evidence="1" id="KW-0812">Transmembrane</keyword>
<organism evidence="2 3">
    <name type="scientific">Eubacterium cellulosolvens (strain ATCC 43171 / JCM 9499 / 6)</name>
    <name type="common">Cillobacterium cellulosolvens</name>
    <dbReference type="NCBI Taxonomy" id="633697"/>
    <lineage>
        <taxon>Bacteria</taxon>
        <taxon>Bacillati</taxon>
        <taxon>Bacillota</taxon>
        <taxon>Clostridia</taxon>
        <taxon>Eubacteriales</taxon>
        <taxon>Eubacteriaceae</taxon>
        <taxon>Eubacterium</taxon>
    </lineage>
</organism>
<feature type="transmembrane region" description="Helical" evidence="1">
    <location>
        <begin position="123"/>
        <end position="144"/>
    </location>
</feature>
<evidence type="ECO:0000313" key="2">
    <source>
        <dbReference type="EMBL" id="EIM56713.1"/>
    </source>
</evidence>
<reference evidence="2 3" key="1">
    <citation type="submission" date="2010-08" db="EMBL/GenBank/DDBJ databases">
        <authorList>
            <consortium name="US DOE Joint Genome Institute (JGI-PGF)"/>
            <person name="Lucas S."/>
            <person name="Copeland A."/>
            <person name="Lapidus A."/>
            <person name="Cheng J.-F."/>
            <person name="Bruce D."/>
            <person name="Goodwin L."/>
            <person name="Pitluck S."/>
            <person name="Land M.L."/>
            <person name="Hauser L."/>
            <person name="Chang Y.-J."/>
            <person name="Anderson I.J."/>
            <person name="Johnson E."/>
            <person name="Mulhopadhyay B."/>
            <person name="Kyrpides N."/>
            <person name="Woyke T.J."/>
        </authorList>
    </citation>
    <scope>NUCLEOTIDE SEQUENCE [LARGE SCALE GENOMIC DNA]</scope>
    <source>
        <strain evidence="2 3">6</strain>
    </source>
</reference>
<dbReference type="STRING" id="633697.EubceDRAFT1_0884"/>
<dbReference type="HOGENOM" id="CLU_1783938_0_0_9"/>
<dbReference type="OrthoDB" id="9854347at2"/>
<dbReference type="EMBL" id="CM001487">
    <property type="protein sequence ID" value="EIM56713.1"/>
    <property type="molecule type" value="Genomic_DNA"/>
</dbReference>
<keyword evidence="1" id="KW-0472">Membrane</keyword>
<evidence type="ECO:0000256" key="1">
    <source>
        <dbReference type="SAM" id="Phobius"/>
    </source>
</evidence>
<keyword evidence="1" id="KW-1133">Transmembrane helix</keyword>